<dbReference type="EMBL" id="JAFEKC020000019">
    <property type="protein sequence ID" value="KAK0509336.1"/>
    <property type="molecule type" value="Genomic_DNA"/>
</dbReference>
<evidence type="ECO:0008006" key="8">
    <source>
        <dbReference type="Google" id="ProtNLM"/>
    </source>
</evidence>
<evidence type="ECO:0000313" key="6">
    <source>
        <dbReference type="EMBL" id="KAK0509336.1"/>
    </source>
</evidence>
<dbReference type="PANTHER" id="PTHR23291">
    <property type="entry name" value="BAX INHIBITOR-RELATED"/>
    <property type="match status" value="1"/>
</dbReference>
<dbReference type="GO" id="GO:0005743">
    <property type="term" value="C:mitochondrial inner membrane"/>
    <property type="evidence" value="ECO:0007669"/>
    <property type="project" value="TreeGrafter"/>
</dbReference>
<evidence type="ECO:0000256" key="3">
    <source>
        <dbReference type="ARBA" id="ARBA00022989"/>
    </source>
</evidence>
<feature type="transmembrane region" description="Helical" evidence="5">
    <location>
        <begin position="181"/>
        <end position="200"/>
    </location>
</feature>
<comment type="subcellular location">
    <subcellularLocation>
        <location evidence="1">Membrane</location>
        <topology evidence="1">Multi-pass membrane protein</topology>
    </subcellularLocation>
</comment>
<dbReference type="InterPro" id="IPR006214">
    <property type="entry name" value="Bax_inhibitor_1-related"/>
</dbReference>
<proteinExistence type="inferred from homology"/>
<evidence type="ECO:0000256" key="2">
    <source>
        <dbReference type="ARBA" id="ARBA00022692"/>
    </source>
</evidence>
<comment type="caution">
    <text evidence="6">The sequence shown here is derived from an EMBL/GenBank/DDBJ whole genome shotgun (WGS) entry which is preliminary data.</text>
</comment>
<gene>
    <name evidence="6" type="ORF">JMJ35_008707</name>
</gene>
<feature type="transmembrane region" description="Helical" evidence="5">
    <location>
        <begin position="149"/>
        <end position="169"/>
    </location>
</feature>
<sequence length="335" mass="36743">MAFVYRRPFALTTCLKQLPKAATPSTRAFHTSPKPLNLHSKILPTLTKSRNHFQQTFRRTYIQQPGQVSAPNTASLSQRLLYGAAIVGGTVLATNLVFNRETREDGGMPPFERQYLNETFLHTGLGIGIIGITAQALHRSGWSVRLMTANPWLVLGCGLVASLGTMYGTFATHPDNYVQKYALWAGFNVAQAAILSPLLFLQPALLARAGLYTAAMMGSIAFVGATAKQEKYLYLGGPLLAGVAIVAVSGLAPLVLPVTAARTLMWSERIWLYGGLAVFGGFTLYDVQKILMHARMAERGLVRKDVVNESVSLELDFLNIFVRMVQILGMRNQKR</sequence>
<accession>A0AA39U790</accession>
<dbReference type="Proteomes" id="UP001166286">
    <property type="component" value="Unassembled WGS sequence"/>
</dbReference>
<evidence type="ECO:0000256" key="5">
    <source>
        <dbReference type="RuleBase" id="RU004379"/>
    </source>
</evidence>
<evidence type="ECO:0000313" key="7">
    <source>
        <dbReference type="Proteomes" id="UP001166286"/>
    </source>
</evidence>
<dbReference type="Pfam" id="PF01027">
    <property type="entry name" value="Bax1-I"/>
    <property type="match status" value="1"/>
</dbReference>
<dbReference type="PANTHER" id="PTHR23291:SF112">
    <property type="entry name" value="GROWTH HORMONE-INDUCIBLE TRANSMEMBRANE PROTEIN"/>
    <property type="match status" value="1"/>
</dbReference>
<organism evidence="6 7">
    <name type="scientific">Cladonia borealis</name>
    <dbReference type="NCBI Taxonomy" id="184061"/>
    <lineage>
        <taxon>Eukaryota</taxon>
        <taxon>Fungi</taxon>
        <taxon>Dikarya</taxon>
        <taxon>Ascomycota</taxon>
        <taxon>Pezizomycotina</taxon>
        <taxon>Lecanoromycetes</taxon>
        <taxon>OSLEUM clade</taxon>
        <taxon>Lecanoromycetidae</taxon>
        <taxon>Lecanorales</taxon>
        <taxon>Lecanorineae</taxon>
        <taxon>Cladoniaceae</taxon>
        <taxon>Cladonia</taxon>
    </lineage>
</organism>
<keyword evidence="7" id="KW-1185">Reference proteome</keyword>
<reference evidence="6" key="1">
    <citation type="submission" date="2023-03" db="EMBL/GenBank/DDBJ databases">
        <title>Complete genome of Cladonia borealis.</title>
        <authorList>
            <person name="Park H."/>
        </authorList>
    </citation>
    <scope>NUCLEOTIDE SEQUENCE</scope>
    <source>
        <strain evidence="6">ANT050790</strain>
    </source>
</reference>
<keyword evidence="4 5" id="KW-0472">Membrane</keyword>
<feature type="transmembrane region" description="Helical" evidence="5">
    <location>
        <begin position="270"/>
        <end position="287"/>
    </location>
</feature>
<feature type="transmembrane region" description="Helical" evidence="5">
    <location>
        <begin position="232"/>
        <end position="258"/>
    </location>
</feature>
<protein>
    <recommendedName>
        <fullName evidence="8">Bax Inhibitor family protein</fullName>
    </recommendedName>
</protein>
<evidence type="ECO:0000256" key="4">
    <source>
        <dbReference type="ARBA" id="ARBA00023136"/>
    </source>
</evidence>
<comment type="similarity">
    <text evidence="5">Belongs to the BI1 family.</text>
</comment>
<keyword evidence="3 5" id="KW-1133">Transmembrane helix</keyword>
<keyword evidence="2 5" id="KW-0812">Transmembrane</keyword>
<evidence type="ECO:0000256" key="1">
    <source>
        <dbReference type="ARBA" id="ARBA00004141"/>
    </source>
</evidence>
<feature type="transmembrane region" description="Helical" evidence="5">
    <location>
        <begin position="119"/>
        <end position="137"/>
    </location>
</feature>
<feature type="transmembrane region" description="Helical" evidence="5">
    <location>
        <begin position="80"/>
        <end position="98"/>
    </location>
</feature>
<name>A0AA39U790_9LECA</name>
<feature type="transmembrane region" description="Helical" evidence="5">
    <location>
        <begin position="206"/>
        <end position="225"/>
    </location>
</feature>
<dbReference type="AlphaFoldDB" id="A0AA39U790"/>